<organism evidence="3">
    <name type="scientific">uncultured Nocardioidaceae bacterium</name>
    <dbReference type="NCBI Taxonomy" id="253824"/>
    <lineage>
        <taxon>Bacteria</taxon>
        <taxon>Bacillati</taxon>
        <taxon>Actinomycetota</taxon>
        <taxon>Actinomycetes</taxon>
        <taxon>Propionibacteriales</taxon>
        <taxon>Nocardioidaceae</taxon>
        <taxon>environmental samples</taxon>
    </lineage>
</organism>
<reference evidence="3" key="1">
    <citation type="submission" date="2020-02" db="EMBL/GenBank/DDBJ databases">
        <authorList>
            <person name="Meier V. D."/>
        </authorList>
    </citation>
    <scope>NUCLEOTIDE SEQUENCE</scope>
    <source>
        <strain evidence="3">AVDCRST_MAG46</strain>
    </source>
</reference>
<dbReference type="Gene3D" id="2.40.260.10">
    <property type="entry name" value="Sortase"/>
    <property type="match status" value="1"/>
</dbReference>
<evidence type="ECO:0000313" key="3">
    <source>
        <dbReference type="EMBL" id="CAA9316670.1"/>
    </source>
</evidence>
<dbReference type="InterPro" id="IPR023365">
    <property type="entry name" value="Sortase_dom-sf"/>
</dbReference>
<dbReference type="Pfam" id="PF04203">
    <property type="entry name" value="Sortase"/>
    <property type="match status" value="1"/>
</dbReference>
<evidence type="ECO:0000256" key="1">
    <source>
        <dbReference type="ARBA" id="ARBA00022801"/>
    </source>
</evidence>
<dbReference type="InterPro" id="IPR053465">
    <property type="entry name" value="Sortase_Class_E"/>
</dbReference>
<feature type="active site" description="Acyl-thioester intermediate" evidence="2">
    <location>
        <position position="188"/>
    </location>
</feature>
<feature type="active site" description="Proton donor/acceptor" evidence="2">
    <location>
        <position position="120"/>
    </location>
</feature>
<keyword evidence="1" id="KW-0378">Hydrolase</keyword>
<sequence length="213" mass="23556">MVTSVVRRRSARRWVGLVLVLTGLSALSWAGWQFYGTNVVAQAKHEQAVSDVRERWRAGAAVSERSEGDVKAVLHIPRFGEDWEVPIIDSVSEDALAAGVGRFVDNAPVGAVGNYALAAHRVTHGEPFRNLTDLVAGDEVVVETQEYVYTYVLDTDGAEHRVSFTDTWVLDDRPIELPSRRIITLTTCAELFHTDDRLAVFGHLVSTEAKPED</sequence>
<proteinExistence type="predicted"/>
<dbReference type="GO" id="GO:0016787">
    <property type="term" value="F:hydrolase activity"/>
    <property type="evidence" value="ECO:0007669"/>
    <property type="project" value="UniProtKB-KW"/>
</dbReference>
<dbReference type="CDD" id="cd05830">
    <property type="entry name" value="Sortase_E"/>
    <property type="match status" value="1"/>
</dbReference>
<evidence type="ECO:0000256" key="2">
    <source>
        <dbReference type="PIRSR" id="PIRSR605754-1"/>
    </source>
</evidence>
<dbReference type="EMBL" id="CADCUD010000041">
    <property type="protein sequence ID" value="CAA9316670.1"/>
    <property type="molecule type" value="Genomic_DNA"/>
</dbReference>
<gene>
    <name evidence="3" type="ORF">AVDCRST_MAG46-556</name>
</gene>
<dbReference type="SUPFAM" id="SSF63817">
    <property type="entry name" value="Sortase"/>
    <property type="match status" value="1"/>
</dbReference>
<evidence type="ECO:0008006" key="4">
    <source>
        <dbReference type="Google" id="ProtNLM"/>
    </source>
</evidence>
<dbReference type="InterPro" id="IPR042003">
    <property type="entry name" value="Sortase_E"/>
</dbReference>
<name>A0A6J4KWC7_9ACTN</name>
<dbReference type="AlphaFoldDB" id="A0A6J4KWC7"/>
<dbReference type="InterPro" id="IPR005754">
    <property type="entry name" value="Sortase"/>
</dbReference>
<dbReference type="NCBIfam" id="NF033747">
    <property type="entry name" value="class_E_sortase"/>
    <property type="match status" value="1"/>
</dbReference>
<protein>
    <recommendedName>
        <fullName evidence="4">Sortase (Surface protein transpeptidase)</fullName>
    </recommendedName>
</protein>
<accession>A0A6J4KWC7</accession>